<gene>
    <name evidence="1" type="ORF">SAMN05421835_11075</name>
</gene>
<name>A0A1I3V1G6_9PSEU</name>
<dbReference type="STRING" id="115433.SAMN05421835_11075"/>
<evidence type="ECO:0000313" key="2">
    <source>
        <dbReference type="Proteomes" id="UP000199025"/>
    </source>
</evidence>
<evidence type="ECO:0000313" key="1">
    <source>
        <dbReference type="EMBL" id="SFJ88789.1"/>
    </source>
</evidence>
<dbReference type="OrthoDB" id="3556805at2"/>
<keyword evidence="2" id="KW-1185">Reference proteome</keyword>
<dbReference type="Proteomes" id="UP000199025">
    <property type="component" value="Unassembled WGS sequence"/>
</dbReference>
<reference evidence="1 2" key="1">
    <citation type="submission" date="2016-10" db="EMBL/GenBank/DDBJ databases">
        <authorList>
            <person name="de Groot N.N."/>
        </authorList>
    </citation>
    <scope>NUCLEOTIDE SEQUENCE [LARGE SCALE GENOMIC DNA]</scope>
    <source>
        <strain evidence="1 2">DSM 44468</strain>
    </source>
</reference>
<organism evidence="1 2">
    <name type="scientific">Amycolatopsis sacchari</name>
    <dbReference type="NCBI Taxonomy" id="115433"/>
    <lineage>
        <taxon>Bacteria</taxon>
        <taxon>Bacillati</taxon>
        <taxon>Actinomycetota</taxon>
        <taxon>Actinomycetes</taxon>
        <taxon>Pseudonocardiales</taxon>
        <taxon>Pseudonocardiaceae</taxon>
        <taxon>Amycolatopsis</taxon>
    </lineage>
</organism>
<protein>
    <submittedName>
        <fullName evidence="1">Uncharacterized protein</fullName>
    </submittedName>
</protein>
<dbReference type="AlphaFoldDB" id="A0A1I3V1G6"/>
<dbReference type="RefSeq" id="WP_091509059.1">
    <property type="nucleotide sequence ID" value="NZ_CBDQZW010000014.1"/>
</dbReference>
<accession>A0A1I3V1G6</accession>
<dbReference type="EMBL" id="FORP01000010">
    <property type="protein sequence ID" value="SFJ88789.1"/>
    <property type="molecule type" value="Genomic_DNA"/>
</dbReference>
<proteinExistence type="predicted"/>
<sequence>MFSLAELHAQLGAFRAKLAEATEHTNRAVELLDEARETIVTAFEQAEPWVPPQLALAEERLRQDAGRLAAADDLVSGYQASL</sequence>